<sequence length="396" mass="40373">MRTRFHASRLTCGLTAAAVALTLAGCGAASNAESQSDVIRLGETSGISGPAGGYGKALSEGQQAIFRAVNDAGGVNGKKIELTLLDDGLDVARAVQNVRKLVTDQNIAIVGGSGSGSIDAIVPVLDKAGVPLLFPAKSSPSFVNTVVPQAFALVPTFPDQAHAVVSAAFQKAGAGSVFLVRTVSDQNDAILAKAETAVRDGGGAFLGTAIVPFGADVTPVALQLAEARPDYVVFTSAPAETTKIVNFLAGKDMLPRKAILGTSSLPGNTFLQGTPPSAHGLLFSLAITKPPADPSAAECLEAVEKYYPGAEVDTVTTFGCAIAQTVVAGLEMAGPNPSSESLADAFASMRDHQTSALIPPVTFSRDSHMGLTSLPAVTVKDGVYEAVESVSVPVLQ</sequence>
<comment type="caution">
    <text evidence="5">The sequence shown here is derived from an EMBL/GenBank/DDBJ whole genome shotgun (WGS) entry which is preliminary data.</text>
</comment>
<dbReference type="SUPFAM" id="SSF53822">
    <property type="entry name" value="Periplasmic binding protein-like I"/>
    <property type="match status" value="1"/>
</dbReference>
<evidence type="ECO:0000256" key="1">
    <source>
        <dbReference type="ARBA" id="ARBA00010062"/>
    </source>
</evidence>
<dbReference type="PANTHER" id="PTHR47235">
    <property type="entry name" value="BLR6548 PROTEIN"/>
    <property type="match status" value="1"/>
</dbReference>
<dbReference type="RefSeq" id="WP_054373358.1">
    <property type="nucleotide sequence ID" value="NZ_AZYO01000038.1"/>
</dbReference>
<dbReference type="EMBL" id="AZYO01000038">
    <property type="protein sequence ID" value="KOS55402.1"/>
    <property type="molecule type" value="Genomic_DNA"/>
</dbReference>
<feature type="signal peptide" evidence="3">
    <location>
        <begin position="1"/>
        <end position="31"/>
    </location>
</feature>
<evidence type="ECO:0000313" key="5">
    <source>
        <dbReference type="EMBL" id="KOS55402.1"/>
    </source>
</evidence>
<dbReference type="Pfam" id="PF13458">
    <property type="entry name" value="Peripla_BP_6"/>
    <property type="match status" value="1"/>
</dbReference>
<reference evidence="6" key="2">
    <citation type="submission" date="2015-01" db="EMBL/GenBank/DDBJ databases">
        <title>Draft genome sequence of potential hydrocarbon metabolising strain of Rhodococcus rhodochrous.</title>
        <authorList>
            <person name="Aggarwal R.K."/>
            <person name="Dawar C."/>
        </authorList>
    </citation>
    <scope>NUCLEOTIDE SEQUENCE [LARGE SCALE GENOMIC DNA]</scope>
    <source>
        <strain evidence="6">KG-21</strain>
    </source>
</reference>
<dbReference type="AlphaFoldDB" id="A0A0M8PM01"/>
<dbReference type="PANTHER" id="PTHR47235:SF1">
    <property type="entry name" value="BLR6548 PROTEIN"/>
    <property type="match status" value="1"/>
</dbReference>
<evidence type="ECO:0000313" key="6">
    <source>
        <dbReference type="Proteomes" id="UP000037712"/>
    </source>
</evidence>
<gene>
    <name evidence="5" type="ORF">Z051_14955</name>
</gene>
<protein>
    <recommendedName>
        <fullName evidence="4">Leucine-binding protein domain-containing protein</fullName>
    </recommendedName>
</protein>
<evidence type="ECO:0000259" key="4">
    <source>
        <dbReference type="Pfam" id="PF13458"/>
    </source>
</evidence>
<organism evidence="5 6">
    <name type="scientific">Rhodococcus rhodochrous KG-21</name>
    <dbReference type="NCBI Taxonomy" id="1441923"/>
    <lineage>
        <taxon>Bacteria</taxon>
        <taxon>Bacillati</taxon>
        <taxon>Actinomycetota</taxon>
        <taxon>Actinomycetes</taxon>
        <taxon>Mycobacteriales</taxon>
        <taxon>Nocardiaceae</taxon>
        <taxon>Rhodococcus</taxon>
    </lineage>
</organism>
<dbReference type="Proteomes" id="UP000037712">
    <property type="component" value="Unassembled WGS sequence"/>
</dbReference>
<name>A0A0M8PM01_RHORH</name>
<accession>A0A0M8PM01</accession>
<dbReference type="InterPro" id="IPR028081">
    <property type="entry name" value="Leu-bd"/>
</dbReference>
<comment type="similarity">
    <text evidence="1">Belongs to the leucine-binding protein family.</text>
</comment>
<evidence type="ECO:0000256" key="2">
    <source>
        <dbReference type="ARBA" id="ARBA00022729"/>
    </source>
</evidence>
<feature type="domain" description="Leucine-binding protein" evidence="4">
    <location>
        <begin position="39"/>
        <end position="381"/>
    </location>
</feature>
<feature type="chain" id="PRO_5039517479" description="Leucine-binding protein domain-containing protein" evidence="3">
    <location>
        <begin position="32"/>
        <end position="396"/>
    </location>
</feature>
<dbReference type="PROSITE" id="PS51257">
    <property type="entry name" value="PROKAR_LIPOPROTEIN"/>
    <property type="match status" value="1"/>
</dbReference>
<dbReference type="Gene3D" id="3.40.50.2300">
    <property type="match status" value="2"/>
</dbReference>
<keyword evidence="2 3" id="KW-0732">Signal</keyword>
<dbReference type="PATRIC" id="fig|1441923.3.peg.3275"/>
<dbReference type="InterPro" id="IPR028082">
    <property type="entry name" value="Peripla_BP_I"/>
</dbReference>
<proteinExistence type="inferred from homology"/>
<reference evidence="5 6" key="1">
    <citation type="journal article" date="2015" name="Genome Announc.">
        <title>Draft Genome Sequence of Rhodococcus rhodochrous Strain KG-21, a Soil Isolate from Oil Fields of Krishna-Godavari Basin, India.</title>
        <authorList>
            <person name="Dawar C."/>
            <person name="Aggarwal R.K."/>
        </authorList>
    </citation>
    <scope>NUCLEOTIDE SEQUENCE [LARGE SCALE GENOMIC DNA]</scope>
    <source>
        <strain evidence="5 6">KG-21</strain>
    </source>
</reference>
<evidence type="ECO:0000256" key="3">
    <source>
        <dbReference type="SAM" id="SignalP"/>
    </source>
</evidence>